<dbReference type="PATRIC" id="fig|1245471.3.peg.3367"/>
<dbReference type="InterPro" id="IPR019587">
    <property type="entry name" value="Polyketide_cyclase/dehydratase"/>
</dbReference>
<dbReference type="InterPro" id="IPR023393">
    <property type="entry name" value="START-like_dom_sf"/>
</dbReference>
<dbReference type="Pfam" id="PF10604">
    <property type="entry name" value="Polyketide_cyc2"/>
    <property type="match status" value="1"/>
</dbReference>
<dbReference type="eggNOG" id="COG3000">
    <property type="taxonomic scope" value="Bacteria"/>
</dbReference>
<gene>
    <name evidence="2" type="ORF">PCA10_33300</name>
</gene>
<keyword evidence="1" id="KW-0812">Transmembrane</keyword>
<keyword evidence="3" id="KW-1185">Reference proteome</keyword>
<organism evidence="2 3">
    <name type="scientific">Metapseudomonas resinovorans NBRC 106553</name>
    <dbReference type="NCBI Taxonomy" id="1245471"/>
    <lineage>
        <taxon>Bacteria</taxon>
        <taxon>Pseudomonadati</taxon>
        <taxon>Pseudomonadota</taxon>
        <taxon>Gammaproteobacteria</taxon>
        <taxon>Pseudomonadales</taxon>
        <taxon>Pseudomonadaceae</taxon>
        <taxon>Metapseudomonas</taxon>
    </lineage>
</organism>
<dbReference type="eggNOG" id="COG3832">
    <property type="taxonomic scope" value="Bacteria"/>
</dbReference>
<dbReference type="STRING" id="1245471.PCA10_33300"/>
<name>S6AG10_METRE</name>
<proteinExistence type="predicted"/>
<dbReference type="SUPFAM" id="SSF55961">
    <property type="entry name" value="Bet v1-like"/>
    <property type="match status" value="1"/>
</dbReference>
<dbReference type="AlphaFoldDB" id="S6AG10"/>
<evidence type="ECO:0008006" key="4">
    <source>
        <dbReference type="Google" id="ProtNLM"/>
    </source>
</evidence>
<evidence type="ECO:0000313" key="3">
    <source>
        <dbReference type="Proteomes" id="UP000015503"/>
    </source>
</evidence>
<keyword evidence="1" id="KW-1133">Transmembrane helix</keyword>
<dbReference type="Proteomes" id="UP000015503">
    <property type="component" value="Chromosome"/>
</dbReference>
<evidence type="ECO:0000256" key="1">
    <source>
        <dbReference type="SAM" id="Phobius"/>
    </source>
</evidence>
<dbReference type="EMBL" id="AP013068">
    <property type="protein sequence ID" value="BAN49062.1"/>
    <property type="molecule type" value="Genomic_DNA"/>
</dbReference>
<dbReference type="CDD" id="cd07812">
    <property type="entry name" value="SRPBCC"/>
    <property type="match status" value="1"/>
</dbReference>
<dbReference type="OrthoDB" id="5965958at2"/>
<feature type="transmembrane region" description="Helical" evidence="1">
    <location>
        <begin position="111"/>
        <end position="133"/>
    </location>
</feature>
<protein>
    <recommendedName>
        <fullName evidence="4">Fatty acid hydroxylase domain-containing protein</fullName>
    </recommendedName>
</protein>
<feature type="transmembrane region" description="Helical" evidence="1">
    <location>
        <begin position="50"/>
        <end position="69"/>
    </location>
</feature>
<sequence length="379" mass="43750">MSHDTQAFRERYRAGIHPRYNVWLHGGFVLLYGAACLAFFIGGLDDVKPWEWLVVPAALVFFNWGEYSIHKNLGHHKTRAGAMFYKRHTGDHHSFFVAGTMTWDSARDWRVILFPAWLILFYSVGLFAAWWLLSFVNANVAGLFSTTMLAGYLSYEVFHACEHLPDSHPISRLPWIRHMRRLHELHHRRDLMQTHNFNLVFPLMDWLKGSLHWEPLEPESPMTRMQHDVEIARSPDQVLAYASTATRWPEWHPSSLRVDGPAGPLPAGSHFEEDIHAGGRAGHLSWDVTEYSPGRCWRAVARGTHGLHLELTYECESTPTGTRFVRTLDYGFDGLGMRIANWLVMRRKIDRESAESMAQLKEMAERTIERPATRQHDLA</sequence>
<feature type="transmembrane region" description="Helical" evidence="1">
    <location>
        <begin position="20"/>
        <end position="44"/>
    </location>
</feature>
<dbReference type="HOGENOM" id="CLU_737442_0_0_6"/>
<evidence type="ECO:0000313" key="2">
    <source>
        <dbReference type="EMBL" id="BAN49062.1"/>
    </source>
</evidence>
<keyword evidence="1" id="KW-0472">Membrane</keyword>
<dbReference type="KEGG" id="pre:PCA10_33300"/>
<dbReference type="Gene3D" id="3.30.530.20">
    <property type="match status" value="1"/>
</dbReference>
<reference evidence="2 3" key="1">
    <citation type="journal article" date="2013" name="Genome Announc.">
        <title>Complete Genome Sequence of the Carbazole Degrader Pseudomonas resinovorans Strain CA10 (NBRC 106553).</title>
        <authorList>
            <person name="Shintani M."/>
            <person name="Hosoyama A."/>
            <person name="Ohji S."/>
            <person name="Tsuchikane K."/>
            <person name="Takarada H."/>
            <person name="Yamazoe A."/>
            <person name="Fujita N."/>
            <person name="Nojiri H."/>
        </authorList>
    </citation>
    <scope>NUCLEOTIDE SEQUENCE [LARGE SCALE GENOMIC DNA]</scope>
    <source>
        <strain evidence="2 3">NBRC 106553</strain>
    </source>
</reference>
<accession>S6AG10</accession>
<dbReference type="RefSeq" id="WP_016493207.1">
    <property type="nucleotide sequence ID" value="NC_021499.1"/>
</dbReference>